<accession>A0AAW1GTU2</accession>
<evidence type="ECO:0000313" key="1">
    <source>
        <dbReference type="EMBL" id="KAK9666895.1"/>
    </source>
</evidence>
<dbReference type="AlphaFoldDB" id="A0AAW1GTU2"/>
<dbReference type="EMBL" id="JBDFQZ010000014">
    <property type="protein sequence ID" value="KAK9666895.1"/>
    <property type="molecule type" value="Genomic_DNA"/>
</dbReference>
<reference evidence="1" key="1">
    <citation type="submission" date="2024-03" db="EMBL/GenBank/DDBJ databases">
        <title>WGS assembly of Saponaria officinalis var. Norfolk2.</title>
        <authorList>
            <person name="Jenkins J."/>
            <person name="Shu S."/>
            <person name="Grimwood J."/>
            <person name="Barry K."/>
            <person name="Goodstein D."/>
            <person name="Schmutz J."/>
            <person name="Leebens-Mack J."/>
            <person name="Osbourn A."/>
        </authorList>
    </citation>
    <scope>NUCLEOTIDE SEQUENCE [LARGE SCALE GENOMIC DNA]</scope>
    <source>
        <strain evidence="1">JIC</strain>
    </source>
</reference>
<dbReference type="PANTHER" id="PTHR11439:SF467">
    <property type="entry name" value="INTEGRASE CATALYTIC DOMAIN-CONTAINING PROTEIN"/>
    <property type="match status" value="1"/>
</dbReference>
<name>A0AAW1GTU2_SAPOF</name>
<dbReference type="Proteomes" id="UP001443914">
    <property type="component" value="Unassembled WGS sequence"/>
</dbReference>
<dbReference type="PANTHER" id="PTHR11439">
    <property type="entry name" value="GAG-POL-RELATED RETROTRANSPOSON"/>
    <property type="match status" value="1"/>
</dbReference>
<dbReference type="CDD" id="cd09272">
    <property type="entry name" value="RNase_HI_RT_Ty1"/>
    <property type="match status" value="1"/>
</dbReference>
<protein>
    <submittedName>
        <fullName evidence="1">Uncharacterized protein</fullName>
    </submittedName>
</protein>
<organism evidence="1 2">
    <name type="scientific">Saponaria officinalis</name>
    <name type="common">Common soapwort</name>
    <name type="synonym">Lychnis saponaria</name>
    <dbReference type="NCBI Taxonomy" id="3572"/>
    <lineage>
        <taxon>Eukaryota</taxon>
        <taxon>Viridiplantae</taxon>
        <taxon>Streptophyta</taxon>
        <taxon>Embryophyta</taxon>
        <taxon>Tracheophyta</taxon>
        <taxon>Spermatophyta</taxon>
        <taxon>Magnoliopsida</taxon>
        <taxon>eudicotyledons</taxon>
        <taxon>Gunneridae</taxon>
        <taxon>Pentapetalae</taxon>
        <taxon>Caryophyllales</taxon>
        <taxon>Caryophyllaceae</taxon>
        <taxon>Caryophylleae</taxon>
        <taxon>Saponaria</taxon>
    </lineage>
</organism>
<sequence length="222" mass="24793">MSTGPYASAVGSLMYAMVCTRPDIAHAVSVVSRFMAQPGNEHWLAMKRIFRYMRGTADVGLVYGNNDECLVVGYSDSDYAADIDSRRSVTGYVFTLGGLVVSWKSTLQSSVTLSTTEAEYMPLTAAAKEVIWLKGLVSKLGLHQEIASLYCDSLSAICLAKDQVHHDRTKHIDVRYHFLRNEKRIKVKKVRTADNPADCFTKPVPFSKFKHCLDLLNIDNYV</sequence>
<comment type="caution">
    <text evidence="1">The sequence shown here is derived from an EMBL/GenBank/DDBJ whole genome shotgun (WGS) entry which is preliminary data.</text>
</comment>
<proteinExistence type="predicted"/>
<keyword evidence="2" id="KW-1185">Reference proteome</keyword>
<gene>
    <name evidence="1" type="ORF">RND81_14G219200</name>
</gene>
<evidence type="ECO:0000313" key="2">
    <source>
        <dbReference type="Proteomes" id="UP001443914"/>
    </source>
</evidence>